<dbReference type="Proteomes" id="UP001209074">
    <property type="component" value="Unassembled WGS sequence"/>
</dbReference>
<dbReference type="PANTHER" id="PTHR35149">
    <property type="entry name" value="SLL5132 PROTEIN"/>
    <property type="match status" value="1"/>
</dbReference>
<dbReference type="InterPro" id="IPR004919">
    <property type="entry name" value="GmrSD_N"/>
</dbReference>
<dbReference type="AlphaFoldDB" id="A0AAW5U1P3"/>
<sequence length="728" mass="86572">MSKHNAYLKDENLLTLFSLNNMIVPEIQREYVWGNNSDVLEKFLQELEKKGSPCQECHHVHTNKNINVGFLYSYKPSYVKYESERILDEFLIDGQQRITTLFLLLLYRATIEERIDDFLTICRADEDDLHMGFTYKVRSLTQQFLVQLIRHAREEGCSAFDFIMDLNNSPHWFLDDYKSDQTVMSMISALKSIKKIFGNASNFYFDYLLTNIHFWHFKTEATSQGEELYITMNSRGEQLSDNEMQKSRVLPSSELLKYGRKWEEWQTFFWRNRTKGNAKNVNADKGFNNFLACIEGLEYFNDPSKKESNIKVDVIKNYMTGLMHICSQEFRNELQSLYNGLYTGWFDSFINCLWNEINTYDGKWDISDPRGGNQEVRNDYKNKSIARNKSMLFWPWMTYFKKCKDSERDDQLLVRLLHFYYIRFRCYKRSATSIETIVNAFINKSGRIHEIDIATKDEEEEDNINSKTFSEEEVLLSSLYFSDEANTSKIESCIWEIQELPYFLDGKGVGGNTILEFFQDKEIIARNMLLDSITSFKDKIVSLLGTEPTNTSHIDIKKILLFYVVDNKAFWEQQSPWYYSNYETSEWKRIVRTKHFISFYKDFFNKGLNIQELLQQKRCEFFFENKTLDRNEKQWSHRKLAILYDLLSVNGSIWDDDHANVAFYMNDDAESKSEIFLGQDRIWKAKRYLDSKNRITLSQDWQKILKEYNVEIIDFAEEINDSEEYVER</sequence>
<accession>A0AAW5U1P3</accession>
<dbReference type="EMBL" id="JAPDUS010000047">
    <property type="protein sequence ID" value="MCW4094892.1"/>
    <property type="molecule type" value="Genomic_DNA"/>
</dbReference>
<reference evidence="2" key="1">
    <citation type="submission" date="2022-11" db="EMBL/GenBank/DDBJ databases">
        <title>Genomic repertoires linked with pathogenic potency of arthritogenic Prevotella copri isolated from the gut of rheumatoid arthritis patients.</title>
        <authorList>
            <person name="Nii T."/>
            <person name="Maeda Y."/>
            <person name="Motooka D."/>
            <person name="Naito M."/>
            <person name="Matsumoto Y."/>
            <person name="Ogawa T."/>
            <person name="Oguro-Igashira E."/>
            <person name="Kishikawa T."/>
            <person name="Yamashita M."/>
            <person name="Koizumi S."/>
            <person name="Kurakawa T."/>
            <person name="Okumura R."/>
            <person name="Kayama H."/>
            <person name="Murakami M."/>
            <person name="Sakaguchi T."/>
            <person name="Das B."/>
            <person name="Nakamura S."/>
            <person name="Okada Y."/>
            <person name="Kumanogoh A."/>
            <person name="Takeda K."/>
        </authorList>
    </citation>
    <scope>NUCLEOTIDE SEQUENCE</scope>
    <source>
        <strain evidence="2">N016-13</strain>
    </source>
</reference>
<evidence type="ECO:0000313" key="3">
    <source>
        <dbReference type="Proteomes" id="UP001209074"/>
    </source>
</evidence>
<organism evidence="2 3">
    <name type="scientific">Segatella copri</name>
    <dbReference type="NCBI Taxonomy" id="165179"/>
    <lineage>
        <taxon>Bacteria</taxon>
        <taxon>Pseudomonadati</taxon>
        <taxon>Bacteroidota</taxon>
        <taxon>Bacteroidia</taxon>
        <taxon>Bacteroidales</taxon>
        <taxon>Prevotellaceae</taxon>
        <taxon>Segatella</taxon>
    </lineage>
</organism>
<evidence type="ECO:0000313" key="2">
    <source>
        <dbReference type="EMBL" id="MCW4094892.1"/>
    </source>
</evidence>
<evidence type="ECO:0000259" key="1">
    <source>
        <dbReference type="Pfam" id="PF03235"/>
    </source>
</evidence>
<dbReference type="Pfam" id="PF03235">
    <property type="entry name" value="GmrSD_N"/>
    <property type="match status" value="1"/>
</dbReference>
<dbReference type="RefSeq" id="WP_264960418.1">
    <property type="nucleotide sequence ID" value="NZ_JAPDUQ010000006.1"/>
</dbReference>
<feature type="domain" description="GmrSD restriction endonucleases N-terminal" evidence="1">
    <location>
        <begin position="15"/>
        <end position="249"/>
    </location>
</feature>
<comment type="caution">
    <text evidence="2">The sequence shown here is derived from an EMBL/GenBank/DDBJ whole genome shotgun (WGS) entry which is preliminary data.</text>
</comment>
<name>A0AAW5U1P3_9BACT</name>
<proteinExistence type="predicted"/>
<protein>
    <submittedName>
        <fullName evidence="2">DUF262 domain-containing protein</fullName>
    </submittedName>
</protein>
<dbReference type="PANTHER" id="PTHR35149:SF1">
    <property type="entry name" value="DUF5655 DOMAIN-CONTAINING PROTEIN"/>
    <property type="match status" value="1"/>
</dbReference>
<gene>
    <name evidence="2" type="ORF">ONT05_15340</name>
</gene>